<dbReference type="AlphaFoldDB" id="A0A243QCL6"/>
<evidence type="ECO:0000259" key="4">
    <source>
        <dbReference type="Pfam" id="PF00496"/>
    </source>
</evidence>
<dbReference type="GO" id="GO:1904680">
    <property type="term" value="F:peptide transmembrane transporter activity"/>
    <property type="evidence" value="ECO:0007669"/>
    <property type="project" value="TreeGrafter"/>
</dbReference>
<dbReference type="Gene3D" id="3.10.105.10">
    <property type="entry name" value="Dipeptide-binding Protein, Domain 3"/>
    <property type="match status" value="1"/>
</dbReference>
<dbReference type="OrthoDB" id="9046151at2"/>
<feature type="domain" description="Solute-binding protein family 5" evidence="4">
    <location>
        <begin position="89"/>
        <end position="424"/>
    </location>
</feature>
<dbReference type="GO" id="GO:0043190">
    <property type="term" value="C:ATP-binding cassette (ABC) transporter complex"/>
    <property type="evidence" value="ECO:0007669"/>
    <property type="project" value="InterPro"/>
</dbReference>
<comment type="caution">
    <text evidence="5">The sequence shown here is derived from an EMBL/GenBank/DDBJ whole genome shotgun (WGS) entry which is preliminary data.</text>
</comment>
<reference evidence="5 6" key="1">
    <citation type="submission" date="2017-05" db="EMBL/GenBank/DDBJ databases">
        <title>Biotechnological potential of actinobacteria isolated from South African environments.</title>
        <authorList>
            <person name="Le Roes-Hill M."/>
            <person name="Prins A."/>
            <person name="Durrell K.A."/>
        </authorList>
    </citation>
    <scope>NUCLEOTIDE SEQUENCE [LARGE SCALE GENOMIC DNA]</scope>
    <source>
        <strain evidence="5">BS2</strain>
    </source>
</reference>
<dbReference type="InterPro" id="IPR030678">
    <property type="entry name" value="Peptide/Ni-bd"/>
</dbReference>
<dbReference type="SUPFAM" id="SSF53850">
    <property type="entry name" value="Periplasmic binding protein-like II"/>
    <property type="match status" value="1"/>
</dbReference>
<organism evidence="5 6">
    <name type="scientific">Gordonia lacunae</name>
    <dbReference type="NCBI Taxonomy" id="417102"/>
    <lineage>
        <taxon>Bacteria</taxon>
        <taxon>Bacillati</taxon>
        <taxon>Actinomycetota</taxon>
        <taxon>Actinomycetes</taxon>
        <taxon>Mycobacteriales</taxon>
        <taxon>Gordoniaceae</taxon>
        <taxon>Gordonia</taxon>
    </lineage>
</organism>
<gene>
    <name evidence="5" type="ORF">CA982_07850</name>
</gene>
<accession>A0A243QCL6</accession>
<dbReference type="Pfam" id="PF00496">
    <property type="entry name" value="SBP_bac_5"/>
    <property type="match status" value="1"/>
</dbReference>
<comment type="subcellular location">
    <subcellularLocation>
        <location evidence="1">Cell membrane</location>
        <topology evidence="1">Lipid-anchor</topology>
    </subcellularLocation>
</comment>
<dbReference type="Gene3D" id="3.90.76.10">
    <property type="entry name" value="Dipeptide-binding Protein, Domain 1"/>
    <property type="match status" value="1"/>
</dbReference>
<dbReference type="PIRSF" id="PIRSF002741">
    <property type="entry name" value="MppA"/>
    <property type="match status" value="1"/>
</dbReference>
<dbReference type="Gene3D" id="3.40.190.10">
    <property type="entry name" value="Periplasmic binding protein-like II"/>
    <property type="match status" value="1"/>
</dbReference>
<name>A0A243QCL6_9ACTN</name>
<dbReference type="STRING" id="417102.CA982_07850"/>
<protein>
    <submittedName>
        <fullName evidence="5">Peptide ABC transporter substrate-binding protein</fullName>
    </submittedName>
</protein>
<dbReference type="InterPro" id="IPR023765">
    <property type="entry name" value="SBP_5_CS"/>
</dbReference>
<dbReference type="PROSITE" id="PS01040">
    <property type="entry name" value="SBP_BACTERIAL_5"/>
    <property type="match status" value="1"/>
</dbReference>
<evidence type="ECO:0000313" key="5">
    <source>
        <dbReference type="EMBL" id="OUC79496.1"/>
    </source>
</evidence>
<keyword evidence="6" id="KW-1185">Reference proteome</keyword>
<evidence type="ECO:0000313" key="6">
    <source>
        <dbReference type="Proteomes" id="UP000194632"/>
    </source>
</evidence>
<sequence length="531" mass="58623">MLIKRIRRRGAIAVALTLTVAVVVTACGGGGGDSITSKNPIDTLVVGLYTEPTAIDPQREYFWETFRASRNIYEPLVQEVLSTNEGVTELAPGLATAWRHSPDATTWTFDLRHGVKFHDGTDFDAAALDFNVRRFSDPGFEFFDEKSAAMLKARFNDLAGTRVVDDHTYEFTFNRPYLGFPRLLAQSIGSPLIFSPAALRQYGNDGLSEHPTGTGPYRFVERKINDHITLDRNDAYWGAAPALRRLVFRTIPNNQSRLAAFQSGEIDILTRVQPTDVELLERQGASVPAGTAAQLDYVSFLFGNRWAQNPTVREAVSLAIDRQSLADNIYSGHAQPLWSFLNPGNEAYDPQLRTYSYDPDRAREVLADNDIDGGQVSFNIIADLAGQPEAEAISANLKAVGIDAPVVALERGNYSSRISNPQPDDGFHLGEYGGTYPEWALEGFNSTVVANGGQRFVDYPAITRALDAARYTSDPSTRIANWQNADKVLAADHAVIPTVNFTRYYAISPQVRGFVWPNTNWYDLGPVSKEG</sequence>
<dbReference type="InterPro" id="IPR000914">
    <property type="entry name" value="SBP_5_dom"/>
</dbReference>
<dbReference type="GO" id="GO:0042597">
    <property type="term" value="C:periplasmic space"/>
    <property type="evidence" value="ECO:0007669"/>
    <property type="project" value="UniProtKB-ARBA"/>
</dbReference>
<dbReference type="InterPro" id="IPR039424">
    <property type="entry name" value="SBP_5"/>
</dbReference>
<comment type="similarity">
    <text evidence="2">Belongs to the bacterial solute-binding protein 5 family.</text>
</comment>
<dbReference type="GO" id="GO:0015833">
    <property type="term" value="P:peptide transport"/>
    <property type="evidence" value="ECO:0007669"/>
    <property type="project" value="TreeGrafter"/>
</dbReference>
<dbReference type="Proteomes" id="UP000194632">
    <property type="component" value="Unassembled WGS sequence"/>
</dbReference>
<dbReference type="PROSITE" id="PS51257">
    <property type="entry name" value="PROKAR_LIPOPROTEIN"/>
    <property type="match status" value="1"/>
</dbReference>
<evidence type="ECO:0000256" key="2">
    <source>
        <dbReference type="ARBA" id="ARBA00005695"/>
    </source>
</evidence>
<evidence type="ECO:0000256" key="1">
    <source>
        <dbReference type="ARBA" id="ARBA00004193"/>
    </source>
</evidence>
<keyword evidence="3" id="KW-0732">Signal</keyword>
<dbReference type="PANTHER" id="PTHR30290">
    <property type="entry name" value="PERIPLASMIC BINDING COMPONENT OF ABC TRANSPORTER"/>
    <property type="match status" value="1"/>
</dbReference>
<proteinExistence type="inferred from homology"/>
<evidence type="ECO:0000256" key="3">
    <source>
        <dbReference type="ARBA" id="ARBA00022729"/>
    </source>
</evidence>
<dbReference type="EMBL" id="NGFO01000007">
    <property type="protein sequence ID" value="OUC79496.1"/>
    <property type="molecule type" value="Genomic_DNA"/>
</dbReference>